<name>A0A2G6KJG2_9BACT</name>
<dbReference type="SUPFAM" id="SSF51735">
    <property type="entry name" value="NAD(P)-binding Rossmann-fold domains"/>
    <property type="match status" value="1"/>
</dbReference>
<dbReference type="InterPro" id="IPR036291">
    <property type="entry name" value="NAD(P)-bd_dom_sf"/>
</dbReference>
<dbReference type="PANTHER" id="PTHR43000">
    <property type="entry name" value="DTDP-D-GLUCOSE 4,6-DEHYDRATASE-RELATED"/>
    <property type="match status" value="1"/>
</dbReference>
<organism evidence="3 4">
    <name type="scientific">candidate division KSB3 bacterium</name>
    <dbReference type="NCBI Taxonomy" id="2044937"/>
    <lineage>
        <taxon>Bacteria</taxon>
        <taxon>candidate division KSB3</taxon>
    </lineage>
</organism>
<evidence type="ECO:0000313" key="3">
    <source>
        <dbReference type="EMBL" id="PIE35785.1"/>
    </source>
</evidence>
<evidence type="ECO:0000259" key="2">
    <source>
        <dbReference type="Pfam" id="PF01370"/>
    </source>
</evidence>
<dbReference type="EMBL" id="PDSK01000033">
    <property type="protein sequence ID" value="PIE35785.1"/>
    <property type="molecule type" value="Genomic_DNA"/>
</dbReference>
<comment type="similarity">
    <text evidence="1">Belongs to the NAD(P)-dependent epimerase/dehydratase family.</text>
</comment>
<comment type="caution">
    <text evidence="3">The sequence shown here is derived from an EMBL/GenBank/DDBJ whole genome shotgun (WGS) entry which is preliminary data.</text>
</comment>
<dbReference type="PRINTS" id="PR01713">
    <property type="entry name" value="NUCEPIMERASE"/>
</dbReference>
<accession>A0A2G6KJG2</accession>
<feature type="domain" description="NAD-dependent epimerase/dehydratase" evidence="2">
    <location>
        <begin position="3"/>
        <end position="240"/>
    </location>
</feature>
<evidence type="ECO:0000256" key="1">
    <source>
        <dbReference type="ARBA" id="ARBA00007637"/>
    </source>
</evidence>
<dbReference type="Proteomes" id="UP000230821">
    <property type="component" value="Unassembled WGS sequence"/>
</dbReference>
<reference evidence="3 4" key="1">
    <citation type="submission" date="2017-10" db="EMBL/GenBank/DDBJ databases">
        <title>Novel microbial diversity and functional potential in the marine mammal oral microbiome.</title>
        <authorList>
            <person name="Dudek N.K."/>
            <person name="Sun C.L."/>
            <person name="Burstein D."/>
            <person name="Kantor R.S."/>
            <person name="Aliaga Goltsman D.S."/>
            <person name="Bik E.M."/>
            <person name="Thomas B.C."/>
            <person name="Banfield J.F."/>
            <person name="Relman D.A."/>
        </authorList>
    </citation>
    <scope>NUCLEOTIDE SEQUENCE [LARGE SCALE GENOMIC DNA]</scope>
    <source>
        <strain evidence="3">DOLJORAL78_47_16</strain>
    </source>
</reference>
<dbReference type="InterPro" id="IPR001509">
    <property type="entry name" value="Epimerase_deHydtase"/>
</dbReference>
<protein>
    <submittedName>
        <fullName evidence="3">3-beta hydroxysteroid dehydrogenase</fullName>
    </submittedName>
</protein>
<proteinExistence type="inferred from homology"/>
<dbReference type="Gene3D" id="3.40.50.720">
    <property type="entry name" value="NAD(P)-binding Rossmann-like Domain"/>
    <property type="match status" value="1"/>
</dbReference>
<dbReference type="AlphaFoldDB" id="A0A2G6KJG2"/>
<gene>
    <name evidence="3" type="ORF">CSA56_02860</name>
</gene>
<dbReference type="Pfam" id="PF01370">
    <property type="entry name" value="Epimerase"/>
    <property type="match status" value="1"/>
</dbReference>
<sequence length="316" mass="35214">MKILVTGAAGFIGSHLAQKLKALGHDVIGIDCFTEYYDRALKEWNAAQVKHDGIEILTLDLAEDPLEDVLEGCDVMYHFAAQPGNSTKTPFEVYLRNNILATRRLAEAAMRVADLSCFVNVATSSVYGKQATEPESVAPQPISYYGVTKLAAEQLVLAFQRDKGFPACSVRIFSVYGPRERPDKLYPKLIHSILAGQEFPLFEGSLEHSRSFTYIDDALQGFLAILEHRDACLGEIFNIGSDIEITTGRGIEIVENILGEKTKFAMKPKRPGDQLRTRANIDKARRILGYEPRTAPEEGLQAEVEWYANQVFEKIV</sequence>
<evidence type="ECO:0000313" key="4">
    <source>
        <dbReference type="Proteomes" id="UP000230821"/>
    </source>
</evidence>